<organism evidence="10 11">
    <name type="scientific">Macrococcoides canis</name>
    <dbReference type="NCBI Taxonomy" id="1855823"/>
    <lineage>
        <taxon>Bacteria</taxon>
        <taxon>Bacillati</taxon>
        <taxon>Bacillota</taxon>
        <taxon>Bacilli</taxon>
        <taxon>Bacillales</taxon>
        <taxon>Staphylococcaceae</taxon>
        <taxon>Macrococcoides</taxon>
    </lineage>
</organism>
<dbReference type="Pfam" id="PF22694">
    <property type="entry name" value="CtpB_N-like"/>
    <property type="match status" value="1"/>
</dbReference>
<dbReference type="GO" id="GO:0008236">
    <property type="term" value="F:serine-type peptidase activity"/>
    <property type="evidence" value="ECO:0007669"/>
    <property type="project" value="UniProtKB-KW"/>
</dbReference>
<dbReference type="InterPro" id="IPR036366">
    <property type="entry name" value="PGBDSf"/>
</dbReference>
<comment type="subcellular location">
    <subcellularLocation>
        <location evidence="1">Cell membrane</location>
        <topology evidence="1">Single-pass membrane protein</topology>
    </subcellularLocation>
</comment>
<dbReference type="GO" id="GO:0006508">
    <property type="term" value="P:proteolysis"/>
    <property type="evidence" value="ECO:0007669"/>
    <property type="project" value="UniProtKB-KW"/>
</dbReference>
<gene>
    <name evidence="10" type="ORF">MCCS_12540</name>
</gene>
<dbReference type="InterPro" id="IPR004447">
    <property type="entry name" value="Peptidase_S41A"/>
</dbReference>
<dbReference type="PANTHER" id="PTHR32060">
    <property type="entry name" value="TAIL-SPECIFIC PROTEASE"/>
    <property type="match status" value="1"/>
</dbReference>
<dbReference type="CDD" id="cd06782">
    <property type="entry name" value="cpPDZ_CPP-like"/>
    <property type="match status" value="1"/>
</dbReference>
<evidence type="ECO:0000256" key="5">
    <source>
        <dbReference type="ARBA" id="ARBA00022801"/>
    </source>
</evidence>
<dbReference type="Pfam" id="PF17820">
    <property type="entry name" value="PDZ_6"/>
    <property type="match status" value="1"/>
</dbReference>
<dbReference type="Pfam" id="PF03572">
    <property type="entry name" value="Peptidase_S41"/>
    <property type="match status" value="1"/>
</dbReference>
<dbReference type="GO" id="GO:0007165">
    <property type="term" value="P:signal transduction"/>
    <property type="evidence" value="ECO:0007669"/>
    <property type="project" value="TreeGrafter"/>
</dbReference>
<proteinExistence type="inferred from homology"/>
<dbReference type="GeneID" id="35295379"/>
<dbReference type="SUPFAM" id="SSF52096">
    <property type="entry name" value="ClpP/crotonase"/>
    <property type="match status" value="1"/>
</dbReference>
<dbReference type="Gene3D" id="1.10.101.10">
    <property type="entry name" value="PGBD-like superfamily/PGBD"/>
    <property type="match status" value="1"/>
</dbReference>
<evidence type="ECO:0000256" key="8">
    <source>
        <dbReference type="SAM" id="Phobius"/>
    </source>
</evidence>
<protein>
    <recommendedName>
        <fullName evidence="3">Probable CtpA-like serine protease</fullName>
    </recommendedName>
</protein>
<dbReference type="Gene3D" id="3.30.750.44">
    <property type="match status" value="1"/>
</dbReference>
<feature type="transmembrane region" description="Helical" evidence="8">
    <location>
        <begin position="26"/>
        <end position="46"/>
    </location>
</feature>
<evidence type="ECO:0000313" key="10">
    <source>
        <dbReference type="EMBL" id="ARQ06899.1"/>
    </source>
</evidence>
<dbReference type="RefSeq" id="WP_086042536.1">
    <property type="nucleotide sequence ID" value="NZ_CBCRZA010000002.1"/>
</dbReference>
<comment type="similarity">
    <text evidence="2 7">Belongs to the peptidase S41A family.</text>
</comment>
<evidence type="ECO:0000256" key="1">
    <source>
        <dbReference type="ARBA" id="ARBA00004162"/>
    </source>
</evidence>
<dbReference type="GO" id="GO:0005886">
    <property type="term" value="C:plasma membrane"/>
    <property type="evidence" value="ECO:0007669"/>
    <property type="project" value="UniProtKB-SubCell"/>
</dbReference>
<dbReference type="InterPro" id="IPR055210">
    <property type="entry name" value="CtpA/B_N"/>
</dbReference>
<dbReference type="Proteomes" id="UP000194154">
    <property type="component" value="Chromosome"/>
</dbReference>
<dbReference type="GO" id="GO:0004175">
    <property type="term" value="F:endopeptidase activity"/>
    <property type="evidence" value="ECO:0007669"/>
    <property type="project" value="TreeGrafter"/>
</dbReference>
<accession>A0A1W7ABA5</accession>
<dbReference type="InterPro" id="IPR005151">
    <property type="entry name" value="Tail-specific_protease"/>
</dbReference>
<keyword evidence="8" id="KW-1133">Transmembrane helix</keyword>
<evidence type="ECO:0000256" key="2">
    <source>
        <dbReference type="ARBA" id="ARBA00009179"/>
    </source>
</evidence>
<dbReference type="Gene3D" id="2.30.42.10">
    <property type="match status" value="1"/>
</dbReference>
<evidence type="ECO:0000256" key="4">
    <source>
        <dbReference type="ARBA" id="ARBA00022670"/>
    </source>
</evidence>
<evidence type="ECO:0000256" key="3">
    <source>
        <dbReference type="ARBA" id="ARBA00022029"/>
    </source>
</evidence>
<dbReference type="KEGG" id="mcak:MCCS_12540"/>
<reference evidence="10 11" key="1">
    <citation type="journal article" date="2017" name="Int. J. Syst. Evol. Microbiol.">
        <title>Macrococcus canis sp. nov., a skin bacterium associated with infections in dogs.</title>
        <authorList>
            <person name="Gobeli Brawand S."/>
            <person name="Cotting K."/>
            <person name="Gomez-Sanz E."/>
            <person name="Collaud A."/>
            <person name="Thomann A."/>
            <person name="Brodard I."/>
            <person name="Rodriguez-Campos S."/>
            <person name="Strauss C."/>
            <person name="Perreten V."/>
        </authorList>
    </citation>
    <scope>NUCLEOTIDE SEQUENCE [LARGE SCALE GENOMIC DNA]</scope>
    <source>
        <strain evidence="10 11">KM45013</strain>
    </source>
</reference>
<keyword evidence="4 7" id="KW-0645">Protease</keyword>
<dbReference type="Pfam" id="PF01471">
    <property type="entry name" value="PG_binding_1"/>
    <property type="match status" value="1"/>
</dbReference>
<dbReference type="PANTHER" id="PTHR32060:SF30">
    <property type="entry name" value="CARBOXY-TERMINAL PROCESSING PROTEASE CTPA"/>
    <property type="match status" value="1"/>
</dbReference>
<keyword evidence="8" id="KW-0472">Membrane</keyword>
<keyword evidence="11" id="KW-1185">Reference proteome</keyword>
<dbReference type="SMART" id="SM00228">
    <property type="entry name" value="PDZ"/>
    <property type="match status" value="1"/>
</dbReference>
<name>A0A1W7ABA5_9STAP</name>
<dbReference type="InterPro" id="IPR041489">
    <property type="entry name" value="PDZ_6"/>
</dbReference>
<dbReference type="SMART" id="SM00245">
    <property type="entry name" value="TSPc"/>
    <property type="match status" value="1"/>
</dbReference>
<evidence type="ECO:0000256" key="6">
    <source>
        <dbReference type="ARBA" id="ARBA00022825"/>
    </source>
</evidence>
<dbReference type="SUPFAM" id="SSF50156">
    <property type="entry name" value="PDZ domain-like"/>
    <property type="match status" value="1"/>
</dbReference>
<dbReference type="EMBL" id="CP021059">
    <property type="protein sequence ID" value="ARQ06899.1"/>
    <property type="molecule type" value="Genomic_DNA"/>
</dbReference>
<evidence type="ECO:0000256" key="7">
    <source>
        <dbReference type="RuleBase" id="RU004404"/>
    </source>
</evidence>
<dbReference type="CDD" id="cd07560">
    <property type="entry name" value="Peptidase_S41_CPP"/>
    <property type="match status" value="1"/>
</dbReference>
<dbReference type="InterPro" id="IPR036034">
    <property type="entry name" value="PDZ_sf"/>
</dbReference>
<evidence type="ECO:0000313" key="11">
    <source>
        <dbReference type="Proteomes" id="UP000194154"/>
    </source>
</evidence>
<dbReference type="NCBIfam" id="TIGR00225">
    <property type="entry name" value="prc"/>
    <property type="match status" value="1"/>
</dbReference>
<dbReference type="FunFam" id="2.30.42.10:FF:000063">
    <property type="entry name" value="Peptidase, S41 family"/>
    <property type="match status" value="1"/>
</dbReference>
<evidence type="ECO:0000259" key="9">
    <source>
        <dbReference type="PROSITE" id="PS50106"/>
    </source>
</evidence>
<dbReference type="InterPro" id="IPR002477">
    <property type="entry name" value="Peptidoglycan-bd-like"/>
</dbReference>
<dbReference type="OrthoDB" id="9812068at2"/>
<keyword evidence="6 7" id="KW-0720">Serine protease</keyword>
<sequence>MNDNNKQDKSKAQNTERNYVISPFKFIMMLLSTIIITAAVTAFAILSGNEKIISDDSQKRSEFVKLYAVYDTLNKNYYKKVEKEKLIDGAIKGMVSGLDDPYSEYMTSDEQKDFTESMQGDFQGIGTEIEEKDNKIMISSPIKGAPAHKAGVKSGDIIMAVDDKSVEGKSTQDVVKLVRGKKGTVVTLTLKRGDAEPFDVKITRDKIHMSSVEHTLQKDGTGIITVMKFQEGTADEFTDALKALHDKGMKQAVIDLRDNPGGYLDEAAKMADVFLEKGKIIVQMEDVSGNKEILKASKDADEITKDLPTVILLNEGSASASEVFAAALKDNGKAEIVGHKSFGKGIVQTASTFKDKSMIKYTEQKWLTPKSTWIHKKGISPDVKVDLPAYVHGQMLDADEVLTLHEKSEKVKSMEMGLDALGFDTGKVDSTFDESTLYAVQNFQMENNLPVDGIMTGKTTEKFMSQLAKKIENDDVQLKRAIQEAKKK</sequence>
<dbReference type="FunFam" id="3.30.750.44:FF:000001">
    <property type="entry name" value="S41 family peptidase"/>
    <property type="match status" value="1"/>
</dbReference>
<dbReference type="STRING" id="1855823.MCCS_12540"/>
<dbReference type="InterPro" id="IPR001478">
    <property type="entry name" value="PDZ"/>
</dbReference>
<dbReference type="PROSITE" id="PS50106">
    <property type="entry name" value="PDZ"/>
    <property type="match status" value="1"/>
</dbReference>
<dbReference type="AlphaFoldDB" id="A0A1W7ABA5"/>
<keyword evidence="5 7" id="KW-0378">Hydrolase</keyword>
<dbReference type="InterPro" id="IPR029045">
    <property type="entry name" value="ClpP/crotonase-like_dom_sf"/>
</dbReference>
<keyword evidence="8" id="KW-0812">Transmembrane</keyword>
<feature type="domain" description="PDZ" evidence="9">
    <location>
        <begin position="111"/>
        <end position="193"/>
    </location>
</feature>
<dbReference type="SUPFAM" id="SSF47090">
    <property type="entry name" value="PGBD-like"/>
    <property type="match status" value="1"/>
</dbReference>
<dbReference type="GO" id="GO:0030288">
    <property type="term" value="C:outer membrane-bounded periplasmic space"/>
    <property type="evidence" value="ECO:0007669"/>
    <property type="project" value="TreeGrafter"/>
</dbReference>
<dbReference type="InterPro" id="IPR036365">
    <property type="entry name" value="PGBD-like_sf"/>
</dbReference>
<dbReference type="Gene3D" id="3.90.226.10">
    <property type="entry name" value="2-enoyl-CoA Hydratase, Chain A, domain 1"/>
    <property type="match status" value="1"/>
</dbReference>